<name>A0A6M3XJR8_9ZZZZ</name>
<keyword evidence="1" id="KW-0812">Transmembrane</keyword>
<organism evidence="2">
    <name type="scientific">viral metagenome</name>
    <dbReference type="NCBI Taxonomy" id="1070528"/>
    <lineage>
        <taxon>unclassified sequences</taxon>
        <taxon>metagenomes</taxon>
        <taxon>organismal metagenomes</taxon>
    </lineage>
</organism>
<evidence type="ECO:0000256" key="1">
    <source>
        <dbReference type="SAM" id="Phobius"/>
    </source>
</evidence>
<dbReference type="EMBL" id="MT144720">
    <property type="protein sequence ID" value="QJH98170.1"/>
    <property type="molecule type" value="Genomic_DNA"/>
</dbReference>
<keyword evidence="1" id="KW-1133">Transmembrane helix</keyword>
<sequence length="77" mass="8478">MTICGSLLGWKIFNERKEMKQFFQDDNGQLSMVRLQSLILVVAGIVYAFVTKDAMITGLLIGIGVTGKVVQKSLGEK</sequence>
<accession>A0A6M3XJR8</accession>
<keyword evidence="1" id="KW-0472">Membrane</keyword>
<dbReference type="AlphaFoldDB" id="A0A6M3XJR8"/>
<feature type="transmembrane region" description="Helical" evidence="1">
    <location>
        <begin position="32"/>
        <end position="50"/>
    </location>
</feature>
<protein>
    <submittedName>
        <fullName evidence="2">Uncharacterized protein</fullName>
    </submittedName>
</protein>
<gene>
    <name evidence="2" type="ORF">TM448B01236_0005</name>
</gene>
<evidence type="ECO:0000313" key="2">
    <source>
        <dbReference type="EMBL" id="QJH98170.1"/>
    </source>
</evidence>
<proteinExistence type="predicted"/>
<reference evidence="2" key="1">
    <citation type="submission" date="2020-03" db="EMBL/GenBank/DDBJ databases">
        <title>The deep terrestrial virosphere.</title>
        <authorList>
            <person name="Holmfeldt K."/>
            <person name="Nilsson E."/>
            <person name="Simone D."/>
            <person name="Lopez-Fernandez M."/>
            <person name="Wu X."/>
            <person name="de Brujin I."/>
            <person name="Lundin D."/>
            <person name="Andersson A."/>
            <person name="Bertilsson S."/>
            <person name="Dopson M."/>
        </authorList>
    </citation>
    <scope>NUCLEOTIDE SEQUENCE</scope>
    <source>
        <strain evidence="2">TM448B01236</strain>
    </source>
</reference>